<keyword evidence="1" id="KW-0489">Methyltransferase</keyword>
<dbReference type="PROSITE" id="PS00092">
    <property type="entry name" value="N6_MTASE"/>
    <property type="match status" value="1"/>
</dbReference>
<feature type="domain" description="Phage MuF C-terminal" evidence="4">
    <location>
        <begin position="2148"/>
        <end position="2251"/>
    </location>
</feature>
<feature type="region of interest" description="Disordered" evidence="3">
    <location>
        <begin position="1376"/>
        <end position="1396"/>
    </location>
</feature>
<feature type="compositionally biased region" description="Polar residues" evidence="3">
    <location>
        <begin position="1864"/>
        <end position="1886"/>
    </location>
</feature>
<sequence>MNPYQSFQSFVESAVDKGLKPHEVFNERERIFREQIRPALVQKGANDTDITNAMKRWQAKTNEPMMKVGFLPKDGQNSRGAEKDLRSERAQREASKGGKVNYAPIIKETIRSTADSIGNAFGQGANTMVSSGARFLNDLGENEKGTVLDRVANHTAKNAKQFARSASTEQQEIQSGKRGKAQQLALGAVQSTPAMIVPMGAAAGGTALASRVGMKAIAPYVGLAVGTGVGHTQNYGEVRQGSLENLQRDFPSWEMLQGNPVYEEKFNENYNAGMSIDQARAKAHADTLDMLSENAADKYGSMMTAMDLIAPSGAVLGSGILKKMPNSALAKAARGGKLDSKLIQNELNATQRSGLAKLLPDTSYAANKAAAGMVAKQGIEEGLQGAIGEYGSQAASANIGGKPVDYKKVGQSFVEEGLMGAIMGGGLQSAAGHSPTALAKDVAKTLRNETNTLRSDEAKARARLSEAMQSGQQGAIVEAESDLQLIQKRAQDLASTYGQHGVEAPYFISKLATPKEEKAAVDANQIPTYVGESRLKTMQENAERLKAAKQQEFEQVYGKGDLKNPPRPVINDQALNGQEGIFDYQTTPYPQINPDTLGVIDQQQEAPTEPSQSEVIEQELPFQDEHEPVKPTLSGIVNDHIQKQTEPELSDFGYTPASIINSDQAIQQNAEQPIVQPIQQPIEQNEQAQSVDGQNAENEPKIPFAERFADAHLNNPSLKPKLINEEIASGRPRADVLREVGEIVANADMAKQNRPADHVEQSPVQPIEPAQEQPQEVQPEPTQQIKSFSNSAKANEYIRKNGLNDSHEVVPIDGLFEVHPKAHSDEAVTPSEPKQEEPLQPLDHGVLNVPLSKRGNIDAELDKYKADQAQLAADKRVQRKAEFNEQKAKANDLFSSMSDDAAQIYADRANITLKNAKKEIIQHVKHNPKKAVSLINALEDLANKSKSDQPVTTKTTITQPADIKAGDILTFSQNHEYVSAGKPVKVLKVSKTSITVGDEKGQTTINPKILAPKLKANPDLLQVERPEQVSMAKSDPVQPVTDNTDLFESIQSVKQRLNDADETLTLDDVKASYKNILDNEPALRQQLSKKTKAGLLDELDHWSRERYKNEKKDVIVNKVVDRLYQSLNFASDVDSFVYGDKRGTGQRIYEDHIEQATPEQFTNYLAEQKKRIAEYQAEREKLKAGIENPKTLHDFVNSFRSSGKTNFKDWYRGLPEEQQKNYDDLKAESDRNEYEAAQRAAIKAKQFQAASQSVAKDNAATLFEGKHTKKGHNIWTVQLNDRTGSDEFAALRTKARELGGYYSNYRGGGAVTGFVFDNKESASSFMDHVSGQENSSKSFDLDAALDQQIEAENKEQPENRTAESLRTRAQKLIEKATASLNQERKTNTPKRAGEAARAEQKANYEMAIANSMANIAEGLEKGEIKHLTKLSARTEVETLDRILNRASRDERDAKGAVESIVSNASIPYVEYPHYRLSSDTWIDIGHELSKRGYKKLGDSIKRNASLHLDKQYVKWVKEKATGKGDKPSSRAPEISELVARTKEGAVAVYKSAKQAELVAENANSKLDKPIYTTLQMNRGEHLVLLNHEAALDKSLWTPNLDQRQVALSDEIGQKVYTAYKNIQKEKNETLPYDHYIEFLHSENSRLKKLGIHTPAALRAALREYLSVKGKEKGLDPIKAKERSMIGRQNDGLDFFPTPKSVVEKMVDLAHIQPNQRVLEPSAGWGHIADILKEQGINVDTVELSPSRRELLELKGHNIVGEDFLAFNPDEKYDRIIMNPPFSDRRDAEHIYHAFNLLKDDGVLVAIAGEGLFFGSDKKAKAFREWIEENNAEVEDLPAGTFNDSSLPVNTSVKSRLVKIEKTADSVQPPESRNSRSTAESPLTGSSVEEVRNTLASKFGETTIKKLEDSGVLTVIPTYEEKGVEGFAEAGKVTLVADHINSENAAAVFLHELGGHVGFQQLLKPNVYKNLLDNFHSLVESGNEIAKEAKRLAEREKEQHVQVDEYLPYLITVAEQSKISGPQKGAIQRFIQRIISAVKAFAVDKWGVNLKLSPEDILKLAERMISKAKDLPAAKPATKQRSLNEASHAPFQKAIDDVVAGNTPAGFIRLGKAPKVWSLIGLPANARVTMRGATIEKVMAEHLNIEKGEHSNIHNLTPETLRQLPAQLNDPVAIFKSGNNAIVNGFTVLTELKEVDTATGKEKPVIAALHVKVKNNETEIIQIASVYGRSAKQLQNALNNDLLYWHKEKGQQFLATEGLQLPKDLRGDADLSKFNIKTNEDLVKRESEDSKRFSRISDNPERFSRAKQKQIFEAAGKSAFGQAALLGLERTKTISKQTGRLFNTMLHKALQDKDFKVTFDLVQDKINHVTFASSESMDVAPDILTQLETGTDYLKEVKRVGQQVGHALNISAKPEFQKDLEKVGNLLFETTLSDEPKVFTDRELREMKFSQGQIDLYRQARAAIDTSLDSFAKTTISNIYKHLGGKSSEILDLTAKDLTLGAHIDEVAKRMAKIVEDNPDKADAAKVAEEHIEKVVTRLEQLKAEGYMPLMRFGKYYMRVIDPTTNEVAFRQHFESEAERNLFVKNYKAPAGYKVESSQINELEHKLFQGVSPETVALFAKEAGLPVGDAETAYIKHAVRDNHALKRLLRRQGVDGFNTDTKRVLAAFVLSNARYAANQLYNPAIDESITEIKNPASAEDAIRLRDYALDTQEEVAGIKNFAFVWYMGASLMFGLVNLTQPILQTLPYLLQYSTDWGVTGRAVIQAGKSWYGKDIPAKYKAHYERARREGHLDPQNTWMLQGLERGKSGLGASTWQLISHASGFFAQASETVNRRAALFASLDVAEKMGQAKLEKLGFKNAYDFAVRTIQETQGIYNKGNRPRVSRGNVGSLLMMYKQFMISYVEQMVRMQRSGLWGGEDDEFKKKMAQLVGFGISRPLLIALGILWSLSGATGLPFARDILDVIETAGGMVGKPFNTEREIQIALHTALGDSLGSAATTALLDGPINLNPVLDVKGRIGMGDLIPATGYFSPLTSEWQKSKELSGIGGAIGGLVEKAGNAMDYAKVGSYGQAVMQLAPKSVSSISQGVIAAATGDYRNMQTGVKTNDASVLDGVIKMLDAQPATIAKEGRIRGLEMKDKAALQYVKARAKERYEEALESGDRQKIQEARDAITAYNEANPRYPITLNLKRTETNFAKKNQSWQEKRKNTKGLEWMDSYNQYLEGAEE</sequence>
<feature type="region of interest" description="Disordered" evidence="3">
    <location>
        <begin position="1860"/>
        <end position="1886"/>
    </location>
</feature>
<feature type="region of interest" description="Disordered" evidence="3">
    <location>
        <begin position="769"/>
        <end position="789"/>
    </location>
</feature>
<evidence type="ECO:0000256" key="1">
    <source>
        <dbReference type="ARBA" id="ARBA00022603"/>
    </source>
</evidence>
<dbReference type="SUPFAM" id="SSF53335">
    <property type="entry name" value="S-adenosyl-L-methionine-dependent methyltransferases"/>
    <property type="match status" value="1"/>
</dbReference>
<evidence type="ECO:0000256" key="3">
    <source>
        <dbReference type="SAM" id="MobiDB-lite"/>
    </source>
</evidence>
<dbReference type="CDD" id="cd02440">
    <property type="entry name" value="AdoMet_MTases"/>
    <property type="match status" value="1"/>
</dbReference>
<dbReference type="GO" id="GO:0003676">
    <property type="term" value="F:nucleic acid binding"/>
    <property type="evidence" value="ECO:0007669"/>
    <property type="project" value="InterPro"/>
</dbReference>
<feature type="compositionally biased region" description="Basic and acidic residues" evidence="3">
    <location>
        <begin position="80"/>
        <end position="96"/>
    </location>
</feature>
<dbReference type="GO" id="GO:0008168">
    <property type="term" value="F:methyltransferase activity"/>
    <property type="evidence" value="ECO:0007669"/>
    <property type="project" value="UniProtKB-KW"/>
</dbReference>
<name>A0A9P2LD20_ACIBA</name>
<dbReference type="InterPro" id="IPR041131">
    <property type="entry name" value="MuF_C"/>
</dbReference>
<gene>
    <name evidence="5" type="ORF">JHZ39_002593</name>
</gene>
<keyword evidence="2" id="KW-0808">Transferase</keyword>
<organism evidence="5">
    <name type="scientific">Acinetobacter baumannii</name>
    <dbReference type="NCBI Taxonomy" id="470"/>
    <lineage>
        <taxon>Bacteria</taxon>
        <taxon>Pseudomonadati</taxon>
        <taxon>Pseudomonadota</taxon>
        <taxon>Gammaproteobacteria</taxon>
        <taxon>Moraxellales</taxon>
        <taxon>Moraxellaceae</taxon>
        <taxon>Acinetobacter</taxon>
        <taxon>Acinetobacter calcoaceticus/baumannii complex</taxon>
    </lineage>
</organism>
<protein>
    <submittedName>
        <fullName evidence="5">PLxRFG domain-containing protein</fullName>
    </submittedName>
</protein>
<reference evidence="5" key="1">
    <citation type="submission" date="2020-12" db="EMBL/GenBank/DDBJ databases">
        <authorList>
            <consortium name="Clinical and Environmental Microbiology Branch: Whole genome sequencing antimicrobial resistance pathogens in the healthcare setting"/>
        </authorList>
    </citation>
    <scope>NUCLEOTIDE SEQUENCE</scope>
    <source>
        <strain evidence="5">2018HL-00813</strain>
    </source>
</reference>
<feature type="region of interest" description="Disordered" evidence="3">
    <location>
        <begin position="70"/>
        <end position="96"/>
    </location>
</feature>
<dbReference type="InterPro" id="IPR029063">
    <property type="entry name" value="SAM-dependent_MTases_sf"/>
</dbReference>
<dbReference type="GO" id="GO:0032259">
    <property type="term" value="P:methylation"/>
    <property type="evidence" value="ECO:0007669"/>
    <property type="project" value="UniProtKB-KW"/>
</dbReference>
<dbReference type="InterPro" id="IPR002052">
    <property type="entry name" value="DNA_methylase_N6_adenine_CS"/>
</dbReference>
<proteinExistence type="predicted"/>
<feature type="region of interest" description="Disordered" evidence="3">
    <location>
        <begin position="158"/>
        <end position="180"/>
    </location>
</feature>
<accession>A0A9P2LD20</accession>
<evidence type="ECO:0000256" key="2">
    <source>
        <dbReference type="ARBA" id="ARBA00022679"/>
    </source>
</evidence>
<feature type="compositionally biased region" description="Basic and acidic residues" evidence="3">
    <location>
        <begin position="1382"/>
        <end position="1396"/>
    </location>
</feature>
<evidence type="ECO:0000259" key="4">
    <source>
        <dbReference type="Pfam" id="PF18819"/>
    </source>
</evidence>
<comment type="caution">
    <text evidence="5">The sequence shown here is derived from an EMBL/GenBank/DDBJ whole genome shotgun (WGS) entry which is preliminary data.</text>
</comment>
<dbReference type="Pfam" id="PF18819">
    <property type="entry name" value="MuF_C"/>
    <property type="match status" value="1"/>
</dbReference>
<dbReference type="EMBL" id="AAYLMQ010000033">
    <property type="protein sequence ID" value="EGY2378189.1"/>
    <property type="molecule type" value="Genomic_DNA"/>
</dbReference>
<dbReference type="Gene3D" id="3.40.50.150">
    <property type="entry name" value="Vaccinia Virus protein VP39"/>
    <property type="match status" value="1"/>
</dbReference>
<feature type="compositionally biased region" description="Low complexity" evidence="3">
    <location>
        <begin position="769"/>
        <end position="785"/>
    </location>
</feature>
<evidence type="ECO:0000313" key="5">
    <source>
        <dbReference type="EMBL" id="EGY2378189.1"/>
    </source>
</evidence>
<feature type="region of interest" description="Disordered" evidence="3">
    <location>
        <begin position="823"/>
        <end position="842"/>
    </location>
</feature>
<feature type="compositionally biased region" description="Polar residues" evidence="3">
    <location>
        <begin position="164"/>
        <end position="174"/>
    </location>
</feature>
<dbReference type="NCBIfam" id="NF032893">
    <property type="entry name" value="tail-700"/>
    <property type="match status" value="1"/>
</dbReference>